<evidence type="ECO:0000256" key="2">
    <source>
        <dbReference type="ARBA" id="ARBA00006411"/>
    </source>
</evidence>
<comment type="subcellular location">
    <subcellularLocation>
        <location evidence="1">Cytoplasm</location>
    </subcellularLocation>
</comment>
<protein>
    <submittedName>
        <fullName evidence="5">ESAT-6 protein secretion system EspG family protein</fullName>
    </submittedName>
</protein>
<dbReference type="InterPro" id="IPR025734">
    <property type="entry name" value="EspG"/>
</dbReference>
<keyword evidence="4" id="KW-0143">Chaperone</keyword>
<comment type="similarity">
    <text evidence="2">Belongs to the EspG family.</text>
</comment>
<name>A0A4R6SPA8_LABRH</name>
<evidence type="ECO:0000313" key="6">
    <source>
        <dbReference type="Proteomes" id="UP000295444"/>
    </source>
</evidence>
<sequence>MARSITLPLTAVVRLLQTNNLGEPHVVLAGGERYYSPRFKEENERELRRQLSESDVDPDDVYDALSLIQHADTEYYGWVDAGNGDEAILLAGLRGNGILLIRSGDHVTVRWTGSDRLAETLVAQLPGTPPGRGESISIRADEYGKRPADSRMQAARSSRPHGVRRMEALLAAPRFGGGKLYAAIRDEEGRRVRSADWVTYLDIEDYGRWLVYAADGRGERSVTAVPGTPDRFAAKLHDLARTT</sequence>
<gene>
    <name evidence="5" type="ORF">EV186_1011261</name>
</gene>
<dbReference type="RefSeq" id="WP_133848067.1">
    <property type="nucleotide sequence ID" value="NZ_SNXZ01000001.1"/>
</dbReference>
<dbReference type="Proteomes" id="UP000295444">
    <property type="component" value="Unassembled WGS sequence"/>
</dbReference>
<keyword evidence="6" id="KW-1185">Reference proteome</keyword>
<evidence type="ECO:0000256" key="4">
    <source>
        <dbReference type="ARBA" id="ARBA00023186"/>
    </source>
</evidence>
<dbReference type="AlphaFoldDB" id="A0A4R6SPA8"/>
<dbReference type="OrthoDB" id="3685017at2"/>
<evidence type="ECO:0000256" key="3">
    <source>
        <dbReference type="ARBA" id="ARBA00022490"/>
    </source>
</evidence>
<evidence type="ECO:0000313" key="5">
    <source>
        <dbReference type="EMBL" id="TDQ05292.1"/>
    </source>
</evidence>
<dbReference type="EMBL" id="SNXZ01000001">
    <property type="protein sequence ID" value="TDQ05292.1"/>
    <property type="molecule type" value="Genomic_DNA"/>
</dbReference>
<comment type="caution">
    <text evidence="5">The sequence shown here is derived from an EMBL/GenBank/DDBJ whole genome shotgun (WGS) entry which is preliminary data.</text>
</comment>
<evidence type="ECO:0000256" key="1">
    <source>
        <dbReference type="ARBA" id="ARBA00004496"/>
    </source>
</evidence>
<accession>A0A4R6SPA8</accession>
<keyword evidence="3" id="KW-0963">Cytoplasm</keyword>
<reference evidence="5 6" key="1">
    <citation type="submission" date="2019-03" db="EMBL/GenBank/DDBJ databases">
        <title>Genomic Encyclopedia of Type Strains, Phase IV (KMG-IV): sequencing the most valuable type-strain genomes for metagenomic binning, comparative biology and taxonomic classification.</title>
        <authorList>
            <person name="Goeker M."/>
        </authorList>
    </citation>
    <scope>NUCLEOTIDE SEQUENCE [LARGE SCALE GENOMIC DNA]</scope>
    <source>
        <strain evidence="5 6">DSM 45361</strain>
    </source>
</reference>
<proteinExistence type="inferred from homology"/>
<organism evidence="5 6">
    <name type="scientific">Labedaea rhizosphaerae</name>
    <dbReference type="NCBI Taxonomy" id="598644"/>
    <lineage>
        <taxon>Bacteria</taxon>
        <taxon>Bacillati</taxon>
        <taxon>Actinomycetota</taxon>
        <taxon>Actinomycetes</taxon>
        <taxon>Pseudonocardiales</taxon>
        <taxon>Pseudonocardiaceae</taxon>
        <taxon>Labedaea</taxon>
    </lineage>
</organism>
<dbReference type="Pfam" id="PF14011">
    <property type="entry name" value="ESX-1_EspG"/>
    <property type="match status" value="1"/>
</dbReference>